<name>A0ABT1ISV6_9ACTN</name>
<evidence type="ECO:0000256" key="4">
    <source>
        <dbReference type="SAM" id="SignalP"/>
    </source>
</evidence>
<dbReference type="EMBL" id="JAMZDX010000001">
    <property type="protein sequence ID" value="MCP2308223.1"/>
    <property type="molecule type" value="Genomic_DNA"/>
</dbReference>
<feature type="compositionally biased region" description="Polar residues" evidence="3">
    <location>
        <begin position="139"/>
        <end position="152"/>
    </location>
</feature>
<dbReference type="SMART" id="SM00257">
    <property type="entry name" value="LysM"/>
    <property type="match status" value="1"/>
</dbReference>
<dbReference type="InterPro" id="IPR052196">
    <property type="entry name" value="Bact_Kbp"/>
</dbReference>
<dbReference type="RefSeq" id="WP_253794569.1">
    <property type="nucleotide sequence ID" value="NZ_BAAAUB010000005.1"/>
</dbReference>
<feature type="compositionally biased region" description="Low complexity" evidence="3">
    <location>
        <begin position="157"/>
        <end position="215"/>
    </location>
</feature>
<dbReference type="SUPFAM" id="SSF54106">
    <property type="entry name" value="LysM domain"/>
    <property type="match status" value="1"/>
</dbReference>
<dbReference type="Gene3D" id="3.10.350.10">
    <property type="entry name" value="LysM domain"/>
    <property type="match status" value="1"/>
</dbReference>
<organism evidence="6 7">
    <name type="scientific">Kitasatospora paracochleata</name>
    <dbReference type="NCBI Taxonomy" id="58354"/>
    <lineage>
        <taxon>Bacteria</taxon>
        <taxon>Bacillati</taxon>
        <taxon>Actinomycetota</taxon>
        <taxon>Actinomycetes</taxon>
        <taxon>Kitasatosporales</taxon>
        <taxon>Streptomycetaceae</taxon>
        <taxon>Kitasatospora</taxon>
    </lineage>
</organism>
<evidence type="ECO:0000256" key="2">
    <source>
        <dbReference type="ARBA" id="ARBA00022801"/>
    </source>
</evidence>
<dbReference type="PANTHER" id="PTHR34700:SF4">
    <property type="entry name" value="PHAGE-LIKE ELEMENT PBSX PROTEIN XKDP"/>
    <property type="match status" value="1"/>
</dbReference>
<protein>
    <submittedName>
        <fullName evidence="6">LysM repeat protein</fullName>
    </submittedName>
</protein>
<dbReference type="PROSITE" id="PS51782">
    <property type="entry name" value="LYSM"/>
    <property type="match status" value="1"/>
</dbReference>
<gene>
    <name evidence="6" type="ORF">FHR36_001315</name>
</gene>
<dbReference type="PANTHER" id="PTHR34700">
    <property type="entry name" value="POTASSIUM BINDING PROTEIN KBP"/>
    <property type="match status" value="1"/>
</dbReference>
<dbReference type="Gene3D" id="1.10.530.10">
    <property type="match status" value="1"/>
</dbReference>
<dbReference type="Pfam" id="PF06737">
    <property type="entry name" value="Transglycosylas"/>
    <property type="match status" value="1"/>
</dbReference>
<dbReference type="InterPro" id="IPR018392">
    <property type="entry name" value="LysM"/>
</dbReference>
<evidence type="ECO:0000313" key="7">
    <source>
        <dbReference type="Proteomes" id="UP001206483"/>
    </source>
</evidence>
<accession>A0ABT1ISV6</accession>
<keyword evidence="7" id="KW-1185">Reference proteome</keyword>
<keyword evidence="2" id="KW-0378">Hydrolase</keyword>
<feature type="domain" description="LysM" evidence="5">
    <location>
        <begin position="217"/>
        <end position="264"/>
    </location>
</feature>
<keyword evidence="4" id="KW-0732">Signal</keyword>
<dbReference type="CDD" id="cd13925">
    <property type="entry name" value="RPF"/>
    <property type="match status" value="1"/>
</dbReference>
<dbReference type="Proteomes" id="UP001206483">
    <property type="component" value="Unassembled WGS sequence"/>
</dbReference>
<sequence length="264" mass="26657">MTFRNETAAATTTTATKRNRVRMAVMGGAIAVLPVAGLVTATTASAAPVSTWDKVAQCESTGNWAINTGNGFYGGLQFTSSTWAAYGGTAYAPQANLATKAQQIAIAEKVLADQGPGAWPVCSIQAGLTKGGAAAQVDTSASNATSDQAASRSETRAQAPQAATQQAAPKQDAAPKAAPKPAAAPKQDTTPAPVQKKSAPAKTTPAPKAPVNTAKGGSYTVKSGDTLSKIAASKGLDWHAVYNTNKGVVGGNPDLIFPGQVLSF</sequence>
<evidence type="ECO:0000256" key="1">
    <source>
        <dbReference type="ARBA" id="ARBA00010830"/>
    </source>
</evidence>
<feature type="chain" id="PRO_5047410946" evidence="4">
    <location>
        <begin position="47"/>
        <end position="264"/>
    </location>
</feature>
<dbReference type="Pfam" id="PF01476">
    <property type="entry name" value="LysM"/>
    <property type="match status" value="1"/>
</dbReference>
<reference evidence="6 7" key="1">
    <citation type="submission" date="2022-06" db="EMBL/GenBank/DDBJ databases">
        <title>Sequencing the genomes of 1000 actinobacteria strains.</title>
        <authorList>
            <person name="Klenk H.-P."/>
        </authorList>
    </citation>
    <scope>NUCLEOTIDE SEQUENCE [LARGE SCALE GENOMIC DNA]</scope>
    <source>
        <strain evidence="6 7">DSM 41656</strain>
    </source>
</reference>
<evidence type="ECO:0000313" key="6">
    <source>
        <dbReference type="EMBL" id="MCP2308223.1"/>
    </source>
</evidence>
<feature type="region of interest" description="Disordered" evidence="3">
    <location>
        <begin position="139"/>
        <end position="219"/>
    </location>
</feature>
<evidence type="ECO:0000256" key="3">
    <source>
        <dbReference type="SAM" id="MobiDB-lite"/>
    </source>
</evidence>
<proteinExistence type="inferred from homology"/>
<evidence type="ECO:0000259" key="5">
    <source>
        <dbReference type="PROSITE" id="PS51782"/>
    </source>
</evidence>
<feature type="signal peptide" evidence="4">
    <location>
        <begin position="1"/>
        <end position="46"/>
    </location>
</feature>
<dbReference type="InterPro" id="IPR036779">
    <property type="entry name" value="LysM_dom_sf"/>
</dbReference>
<dbReference type="SUPFAM" id="SSF53955">
    <property type="entry name" value="Lysozyme-like"/>
    <property type="match status" value="1"/>
</dbReference>
<dbReference type="InterPro" id="IPR023346">
    <property type="entry name" value="Lysozyme-like_dom_sf"/>
</dbReference>
<comment type="similarity">
    <text evidence="1">Belongs to the transglycosylase family. Rpf subfamily.</text>
</comment>
<dbReference type="CDD" id="cd00118">
    <property type="entry name" value="LysM"/>
    <property type="match status" value="1"/>
</dbReference>
<dbReference type="InterPro" id="IPR010618">
    <property type="entry name" value="RPF"/>
</dbReference>
<comment type="caution">
    <text evidence="6">The sequence shown here is derived from an EMBL/GenBank/DDBJ whole genome shotgun (WGS) entry which is preliminary data.</text>
</comment>